<dbReference type="EMBL" id="SPUK01000003">
    <property type="protein sequence ID" value="TQV98870.1"/>
    <property type="molecule type" value="Genomic_DNA"/>
</dbReference>
<name>A0A545VAX4_9HYPO</name>
<proteinExistence type="predicted"/>
<dbReference type="AlphaFoldDB" id="A0A545VAX4"/>
<comment type="caution">
    <text evidence="1">The sequence shown here is derived from an EMBL/GenBank/DDBJ whole genome shotgun (WGS) entry which is preliminary data.</text>
</comment>
<keyword evidence="2" id="KW-1185">Reference proteome</keyword>
<reference evidence="1 2" key="1">
    <citation type="journal article" date="2019" name="Appl. Microbiol. Biotechnol.">
        <title>Genome sequence of Isaria javanica and comparative genome analysis insights into family S53 peptidase evolution in fungal entomopathogens.</title>
        <authorList>
            <person name="Lin R."/>
            <person name="Zhang X."/>
            <person name="Xin B."/>
            <person name="Zou M."/>
            <person name="Gao Y."/>
            <person name="Qin F."/>
            <person name="Hu Q."/>
            <person name="Xie B."/>
            <person name="Cheng X."/>
        </authorList>
    </citation>
    <scope>NUCLEOTIDE SEQUENCE [LARGE SCALE GENOMIC DNA]</scope>
    <source>
        <strain evidence="1 2">IJ1G</strain>
    </source>
</reference>
<gene>
    <name evidence="1" type="ORF">IF1G_02950</name>
</gene>
<protein>
    <submittedName>
        <fullName evidence="1">Uncharacterized protein</fullName>
    </submittedName>
</protein>
<organism evidence="1 2">
    <name type="scientific">Cordyceps javanica</name>
    <dbReference type="NCBI Taxonomy" id="43265"/>
    <lineage>
        <taxon>Eukaryota</taxon>
        <taxon>Fungi</taxon>
        <taxon>Dikarya</taxon>
        <taxon>Ascomycota</taxon>
        <taxon>Pezizomycotina</taxon>
        <taxon>Sordariomycetes</taxon>
        <taxon>Hypocreomycetidae</taxon>
        <taxon>Hypocreales</taxon>
        <taxon>Cordycipitaceae</taxon>
        <taxon>Cordyceps</taxon>
    </lineage>
</organism>
<evidence type="ECO:0000313" key="2">
    <source>
        <dbReference type="Proteomes" id="UP000315783"/>
    </source>
</evidence>
<accession>A0A545VAX4</accession>
<evidence type="ECO:0000313" key="1">
    <source>
        <dbReference type="EMBL" id="TQV98870.1"/>
    </source>
</evidence>
<sequence length="55" mass="5875">MDSPTDGVWFVRPSKDLPSALIFSGTQSHHPPISASVASITALSRPLVLEAQNML</sequence>
<dbReference type="Proteomes" id="UP000315783">
    <property type="component" value="Unassembled WGS sequence"/>
</dbReference>